<evidence type="ECO:0000256" key="3">
    <source>
        <dbReference type="ARBA" id="ARBA00022490"/>
    </source>
</evidence>
<evidence type="ECO:0000256" key="6">
    <source>
        <dbReference type="SAM" id="MobiDB-lite"/>
    </source>
</evidence>
<evidence type="ECO:0000256" key="4">
    <source>
        <dbReference type="ARBA" id="ARBA00023212"/>
    </source>
</evidence>
<dbReference type="AlphaFoldDB" id="A0A9W7Y5X2"/>
<dbReference type="InterPro" id="IPR027329">
    <property type="entry name" value="TPX2_C"/>
</dbReference>
<dbReference type="Pfam" id="PF06886">
    <property type="entry name" value="TPX2"/>
    <property type="match status" value="1"/>
</dbReference>
<evidence type="ECO:0000256" key="5">
    <source>
        <dbReference type="SAM" id="Coils"/>
    </source>
</evidence>
<feature type="region of interest" description="Disordered" evidence="6">
    <location>
        <begin position="345"/>
        <end position="425"/>
    </location>
</feature>
<feature type="region of interest" description="Disordered" evidence="6">
    <location>
        <begin position="304"/>
        <end position="331"/>
    </location>
</feature>
<dbReference type="GO" id="GO:0060236">
    <property type="term" value="P:regulation of mitotic spindle organization"/>
    <property type="evidence" value="ECO:0007669"/>
    <property type="project" value="InterPro"/>
</dbReference>
<dbReference type="PANTHER" id="PTHR14326">
    <property type="entry name" value="TARGETING PROTEIN FOR XKLP2"/>
    <property type="match status" value="1"/>
</dbReference>
<comment type="similarity">
    <text evidence="2">Belongs to the TPX2 family.</text>
</comment>
<protein>
    <recommendedName>
        <fullName evidence="7">TPX2 C-terminal domain-containing protein</fullName>
    </recommendedName>
</protein>
<feature type="region of interest" description="Disordered" evidence="6">
    <location>
        <begin position="1"/>
        <end position="40"/>
    </location>
</feature>
<dbReference type="PANTHER" id="PTHR14326:SF44">
    <property type="entry name" value="TARGETING PROTEIN FOR XKLP2"/>
    <property type="match status" value="1"/>
</dbReference>
<evidence type="ECO:0000256" key="1">
    <source>
        <dbReference type="ARBA" id="ARBA00004245"/>
    </source>
</evidence>
<accession>A0A9W7Y5X2</accession>
<reference evidence="8" key="1">
    <citation type="submission" date="2022-07" db="EMBL/GenBank/DDBJ databases">
        <title>Phylogenomic reconstructions and comparative analyses of Kickxellomycotina fungi.</title>
        <authorList>
            <person name="Reynolds N.K."/>
            <person name="Stajich J.E."/>
            <person name="Barry K."/>
            <person name="Grigoriev I.V."/>
            <person name="Crous P."/>
            <person name="Smith M.E."/>
        </authorList>
    </citation>
    <scope>NUCLEOTIDE SEQUENCE</scope>
    <source>
        <strain evidence="8">BCRC 34381</strain>
    </source>
</reference>
<feature type="compositionally biased region" description="Polar residues" evidence="6">
    <location>
        <begin position="117"/>
        <end position="135"/>
    </location>
</feature>
<dbReference type="GO" id="GO:0005819">
    <property type="term" value="C:spindle"/>
    <property type="evidence" value="ECO:0007669"/>
    <property type="project" value="InterPro"/>
</dbReference>
<feature type="compositionally biased region" description="Basic and acidic residues" evidence="6">
    <location>
        <begin position="348"/>
        <end position="365"/>
    </location>
</feature>
<gene>
    <name evidence="8" type="ORF">LPJ61_003829</name>
</gene>
<evidence type="ECO:0000256" key="2">
    <source>
        <dbReference type="ARBA" id="ARBA00005885"/>
    </source>
</evidence>
<proteinExistence type="inferred from homology"/>
<dbReference type="OrthoDB" id="1684416at2759"/>
<keyword evidence="9" id="KW-1185">Reference proteome</keyword>
<evidence type="ECO:0000313" key="9">
    <source>
        <dbReference type="Proteomes" id="UP001143981"/>
    </source>
</evidence>
<dbReference type="InterPro" id="IPR009675">
    <property type="entry name" value="TPX2_fam"/>
</dbReference>
<feature type="compositionally biased region" description="Basic residues" evidence="6">
    <location>
        <begin position="1"/>
        <end position="14"/>
    </location>
</feature>
<comment type="subcellular location">
    <subcellularLocation>
        <location evidence="1">Cytoplasm</location>
        <location evidence="1">Cytoskeleton</location>
    </subcellularLocation>
</comment>
<feature type="compositionally biased region" description="Low complexity" evidence="6">
    <location>
        <begin position="93"/>
        <end position="105"/>
    </location>
</feature>
<feature type="compositionally biased region" description="Acidic residues" evidence="6">
    <location>
        <begin position="138"/>
        <end position="147"/>
    </location>
</feature>
<dbReference type="GO" id="GO:0005874">
    <property type="term" value="C:microtubule"/>
    <property type="evidence" value="ECO:0007669"/>
    <property type="project" value="InterPro"/>
</dbReference>
<feature type="compositionally biased region" description="Basic and acidic residues" evidence="6">
    <location>
        <begin position="198"/>
        <end position="207"/>
    </location>
</feature>
<evidence type="ECO:0000259" key="7">
    <source>
        <dbReference type="Pfam" id="PF06886"/>
    </source>
</evidence>
<keyword evidence="3" id="KW-0963">Cytoplasm</keyword>
<name>A0A9W7Y5X2_9FUNG</name>
<feature type="region of interest" description="Disordered" evidence="6">
    <location>
        <begin position="56"/>
        <end position="246"/>
    </location>
</feature>
<comment type="caution">
    <text evidence="8">The sequence shown here is derived from an EMBL/GenBank/DDBJ whole genome shotgun (WGS) entry which is preliminary data.</text>
</comment>
<evidence type="ECO:0000313" key="8">
    <source>
        <dbReference type="EMBL" id="KAJ1728829.1"/>
    </source>
</evidence>
<feature type="compositionally biased region" description="Acidic residues" evidence="6">
    <location>
        <begin position="162"/>
        <end position="171"/>
    </location>
</feature>
<dbReference type="Proteomes" id="UP001143981">
    <property type="component" value="Unassembled WGS sequence"/>
</dbReference>
<organism evidence="8 9">
    <name type="scientific">Coemansia biformis</name>
    <dbReference type="NCBI Taxonomy" id="1286918"/>
    <lineage>
        <taxon>Eukaryota</taxon>
        <taxon>Fungi</taxon>
        <taxon>Fungi incertae sedis</taxon>
        <taxon>Zoopagomycota</taxon>
        <taxon>Kickxellomycotina</taxon>
        <taxon>Kickxellomycetes</taxon>
        <taxon>Kickxellales</taxon>
        <taxon>Kickxellaceae</taxon>
        <taxon>Coemansia</taxon>
    </lineage>
</organism>
<keyword evidence="5" id="KW-0175">Coiled coil</keyword>
<feature type="compositionally biased region" description="Low complexity" evidence="6">
    <location>
        <begin position="318"/>
        <end position="330"/>
    </location>
</feature>
<feature type="coiled-coil region" evidence="5">
    <location>
        <begin position="576"/>
        <end position="606"/>
    </location>
</feature>
<dbReference type="EMBL" id="JANBOI010000731">
    <property type="protein sequence ID" value="KAJ1728829.1"/>
    <property type="molecule type" value="Genomic_DNA"/>
</dbReference>
<feature type="domain" description="TPX2 C-terminal" evidence="7">
    <location>
        <begin position="554"/>
        <end position="626"/>
    </location>
</feature>
<keyword evidence="4" id="KW-0206">Cytoskeleton</keyword>
<feature type="coiled-coil region" evidence="5">
    <location>
        <begin position="439"/>
        <end position="466"/>
    </location>
</feature>
<sequence length="649" mass="71800">MTKARRSSQRRSTARRSGSAIATPTRSAARGDTSADSIWDFDAPNFYDFANSKTPGRTADKWFDVAHPTPAIRQPRAPRLSTDSFLSTDSRDSLLPTRPSLSPSRIVAEKNGRLTIGDSQATSSNDADCNKQTAQDVEFSDTDDEIEFNNWKSAQALASNDNNDDDDEAHEGDDGSSGKCSEQPERSEESGGSTAAEHAGRASDEPKAAGTTAGRPQRVSAVKGGSRVAKKTVRAARSGSGPARSLTVPVASEFGFMRPTKGASQRLLAKKRDKANKRIIAEAICRTVGRRLSREASPKLTVPVPFQFHGSQGAQDSPPKAGAAGAAAPKLSRKAQEYLVAKLTVKRKATENGKDADHSSADARSNESPGKSTKKLRPTIPRTPQFAKSKRVRPELPEAAADDAAPRQATHEARGKLPQKPRLSLPKLTIPQPFVFHSDAGAEKSLQRLRGEMAKLRAEQEAMRQFRANPLPEFPTPKKPARHETTLHASPFSLVTDSRGEAYQRQLRARLEELEERRRERQRFTARPVPLSLDHPFVPQPSALPLTTVEEILLNTELRSEERRAFDEDRSERERIREEVLARKRLEEERREEEEIRQLRKALVHKAQPIRHFKPVDIKPSDRPLTVPKTPAWHVRTRRSVVAPTTPTD</sequence>
<feature type="region of interest" description="Disordered" evidence="6">
    <location>
        <begin position="615"/>
        <end position="649"/>
    </location>
</feature>